<accession>A0ABR8A138</accession>
<dbReference type="PANTHER" id="PTHR30329:SF21">
    <property type="entry name" value="LIPOPROTEIN YIAD-RELATED"/>
    <property type="match status" value="1"/>
</dbReference>
<keyword evidence="2 4" id="KW-0472">Membrane</keyword>
<dbReference type="InterPro" id="IPR006665">
    <property type="entry name" value="OmpA-like"/>
</dbReference>
<dbReference type="InterPro" id="IPR039448">
    <property type="entry name" value="Beta_helix"/>
</dbReference>
<dbReference type="InterPro" id="IPR036737">
    <property type="entry name" value="OmpA-like_sf"/>
</dbReference>
<evidence type="ECO:0000256" key="4">
    <source>
        <dbReference type="PROSITE-ProRule" id="PRU00473"/>
    </source>
</evidence>
<dbReference type="PANTHER" id="PTHR30329">
    <property type="entry name" value="STATOR ELEMENT OF FLAGELLAR MOTOR COMPLEX"/>
    <property type="match status" value="1"/>
</dbReference>
<evidence type="ECO:0000313" key="7">
    <source>
        <dbReference type="EMBL" id="MBD2189072.1"/>
    </source>
</evidence>
<evidence type="ECO:0000256" key="5">
    <source>
        <dbReference type="SAM" id="SignalP"/>
    </source>
</evidence>
<comment type="caution">
    <text evidence="7">The sequence shown here is derived from an EMBL/GenBank/DDBJ whole genome shotgun (WGS) entry which is preliminary data.</text>
</comment>
<evidence type="ECO:0000256" key="1">
    <source>
        <dbReference type="ARBA" id="ARBA00004442"/>
    </source>
</evidence>
<dbReference type="SMART" id="SM00710">
    <property type="entry name" value="PbH1"/>
    <property type="match status" value="7"/>
</dbReference>
<dbReference type="InterPro" id="IPR006664">
    <property type="entry name" value="OMP_bac"/>
</dbReference>
<dbReference type="RefSeq" id="WP_190403909.1">
    <property type="nucleotide sequence ID" value="NZ_JACJQB010000028.1"/>
</dbReference>
<dbReference type="CDD" id="cd07185">
    <property type="entry name" value="OmpA_C-like"/>
    <property type="match status" value="1"/>
</dbReference>
<evidence type="ECO:0000259" key="6">
    <source>
        <dbReference type="PROSITE" id="PS51123"/>
    </source>
</evidence>
<dbReference type="InterPro" id="IPR006626">
    <property type="entry name" value="PbH1"/>
</dbReference>
<dbReference type="Gene3D" id="3.30.1330.60">
    <property type="entry name" value="OmpA-like domain"/>
    <property type="match status" value="1"/>
</dbReference>
<dbReference type="Pfam" id="PF00691">
    <property type="entry name" value="OmpA"/>
    <property type="match status" value="1"/>
</dbReference>
<dbReference type="Gene3D" id="2.160.20.10">
    <property type="entry name" value="Single-stranded right-handed beta-helix, Pectin lyase-like"/>
    <property type="match status" value="1"/>
</dbReference>
<name>A0ABR8A138_9CYAN</name>
<evidence type="ECO:0000313" key="8">
    <source>
        <dbReference type="Proteomes" id="UP000642094"/>
    </source>
</evidence>
<evidence type="ECO:0000256" key="2">
    <source>
        <dbReference type="ARBA" id="ARBA00023136"/>
    </source>
</evidence>
<feature type="signal peptide" evidence="5">
    <location>
        <begin position="1"/>
        <end position="32"/>
    </location>
</feature>
<dbReference type="PRINTS" id="PR01021">
    <property type="entry name" value="OMPADOMAIN"/>
</dbReference>
<dbReference type="SUPFAM" id="SSF103088">
    <property type="entry name" value="OmpA-like"/>
    <property type="match status" value="1"/>
</dbReference>
<dbReference type="InterPro" id="IPR011050">
    <property type="entry name" value="Pectin_lyase_fold/virulence"/>
</dbReference>
<organism evidence="7 8">
    <name type="scientific">Pseudanabaena mucicola FACHB-723</name>
    <dbReference type="NCBI Taxonomy" id="2692860"/>
    <lineage>
        <taxon>Bacteria</taxon>
        <taxon>Bacillati</taxon>
        <taxon>Cyanobacteriota</taxon>
        <taxon>Cyanophyceae</taxon>
        <taxon>Pseudanabaenales</taxon>
        <taxon>Pseudanabaenaceae</taxon>
        <taxon>Pseudanabaena</taxon>
    </lineage>
</organism>
<keyword evidence="8" id="KW-1185">Reference proteome</keyword>
<comment type="subcellular location">
    <subcellularLocation>
        <location evidence="1">Cell outer membrane</location>
    </subcellularLocation>
</comment>
<dbReference type="InterPro" id="IPR012334">
    <property type="entry name" value="Pectin_lyas_fold"/>
</dbReference>
<evidence type="ECO:0000256" key="3">
    <source>
        <dbReference type="ARBA" id="ARBA00023237"/>
    </source>
</evidence>
<dbReference type="Pfam" id="PF13229">
    <property type="entry name" value="Beta_helix"/>
    <property type="match status" value="1"/>
</dbReference>
<reference evidence="7 8" key="1">
    <citation type="journal article" date="2020" name="ISME J.">
        <title>Comparative genomics reveals insights into cyanobacterial evolution and habitat adaptation.</title>
        <authorList>
            <person name="Chen M.Y."/>
            <person name="Teng W.K."/>
            <person name="Zhao L."/>
            <person name="Hu C.X."/>
            <person name="Zhou Y.K."/>
            <person name="Han B.P."/>
            <person name="Song L.R."/>
            <person name="Shu W.S."/>
        </authorList>
    </citation>
    <scope>NUCLEOTIDE SEQUENCE [LARGE SCALE GENOMIC DNA]</scope>
    <source>
        <strain evidence="7 8">FACHB-723</strain>
    </source>
</reference>
<proteinExistence type="predicted"/>
<dbReference type="InterPro" id="IPR050330">
    <property type="entry name" value="Bact_OuterMem_StrucFunc"/>
</dbReference>
<feature type="domain" description="OmpA-like" evidence="6">
    <location>
        <begin position="546"/>
        <end position="663"/>
    </location>
</feature>
<dbReference type="EMBL" id="JACJQB010000028">
    <property type="protein sequence ID" value="MBD2189072.1"/>
    <property type="molecule type" value="Genomic_DNA"/>
</dbReference>
<dbReference type="SUPFAM" id="SSF51126">
    <property type="entry name" value="Pectin lyase-like"/>
    <property type="match status" value="1"/>
</dbReference>
<dbReference type="PROSITE" id="PS51123">
    <property type="entry name" value="OMPA_2"/>
    <property type="match status" value="1"/>
</dbReference>
<protein>
    <submittedName>
        <fullName evidence="7">Right-handed parallel beta-helix repeat-containing protein</fullName>
    </submittedName>
</protein>
<feature type="chain" id="PRO_5047013210" evidence="5">
    <location>
        <begin position="33"/>
        <end position="680"/>
    </location>
</feature>
<keyword evidence="5" id="KW-0732">Signal</keyword>
<keyword evidence="3" id="KW-0998">Cell outer membrane</keyword>
<sequence length="680" mass="73821">MRKVTSYKLILMISMIGLSSLTIEAWSNPAVAQEKNYQITVNSDGDDIQSDRELTLREAIAIVNGTIPLSQLSDLERSQVQIDTNNSQGSQIRFNLPSDRTTIKLKQALPDLNIPNLSIDGTTQTGYDSQASFAQELAIPQPIVAIAPADGVEIWHGFTIVADGVTIKGLSLYGFNNNGNLPPSPPSADIFISQPVSGRPPQGVVLETNWLGITPTGAIPQQNSGFGVYLFNSTDALIRSNRIANHGGSGIITSVRATGTQIIGNAITSNGFNGMPHGIYLEGEIANLKIQGNTICANDGSGIYLFKPNGAIRIEDNRIIGNSRSTNYAAIYLMGNDHQVTNNQITHQRGAGVAIAAFPKSDRNLIRKNTFTALSGLSIDLISQNHVADRDFVTGDGINTKRDSYFRRVDTANGAIDAPTFLASDFPMFTPNQVNIDGIADPDTEIDLYRVKGKVDDNLPYGSLSEYLTTVKTNANGKFGATLTNLQVGDTISAIATDPQYGTSEPALNARIVNADLSVPTNVNSPIPAPACTTPPQVVQVPPDPPVPIILSVPRQVHFALDRDDISVNSAKVLDRVADVLKQYSTIMINLVGHTDPRASDEYNRELGFRRSLSVRNYLMRQGVPSERMTVLSLGETQRSAQGDRIIDYASDRRVEIEFTDVRDVEIKFENQKTDLQLEN</sequence>
<gene>
    <name evidence="7" type="ORF">H6F41_13080</name>
</gene>
<dbReference type="Proteomes" id="UP000642094">
    <property type="component" value="Unassembled WGS sequence"/>
</dbReference>